<evidence type="ECO:0000313" key="10">
    <source>
        <dbReference type="Proteomes" id="UP000245946"/>
    </source>
</evidence>
<feature type="domain" description="Electron transfer flavoprotein alpha/beta-subunit N-terminal" evidence="8">
    <location>
        <begin position="31"/>
        <end position="235"/>
    </location>
</feature>
<dbReference type="GO" id="GO:0009063">
    <property type="term" value="P:amino acid catabolic process"/>
    <property type="evidence" value="ECO:0007669"/>
    <property type="project" value="TreeGrafter"/>
</dbReference>
<evidence type="ECO:0000259" key="8">
    <source>
        <dbReference type="SMART" id="SM00893"/>
    </source>
</evidence>
<evidence type="ECO:0000256" key="1">
    <source>
        <dbReference type="ARBA" id="ARBA00004305"/>
    </source>
</evidence>
<evidence type="ECO:0000313" key="9">
    <source>
        <dbReference type="EMBL" id="PWN94477.1"/>
    </source>
</evidence>
<dbReference type="InterPro" id="IPR014730">
    <property type="entry name" value="ETF_a/b_N"/>
</dbReference>
<comment type="subunit">
    <text evidence="7">Heterodimer of an alpha and a beta subunit.</text>
</comment>
<dbReference type="Pfam" id="PF01012">
    <property type="entry name" value="ETF"/>
    <property type="match status" value="1"/>
</dbReference>
<reference evidence="9 10" key="1">
    <citation type="journal article" date="2018" name="Mol. Biol. Evol.">
        <title>Broad Genomic Sampling Reveals a Smut Pathogenic Ancestry of the Fungal Clade Ustilaginomycotina.</title>
        <authorList>
            <person name="Kijpornyongpan T."/>
            <person name="Mondo S.J."/>
            <person name="Barry K."/>
            <person name="Sandor L."/>
            <person name="Lee J."/>
            <person name="Lipzen A."/>
            <person name="Pangilinan J."/>
            <person name="LaButti K."/>
            <person name="Hainaut M."/>
            <person name="Henrissat B."/>
            <person name="Grigoriev I.V."/>
            <person name="Spatafora J.W."/>
            <person name="Aime M.C."/>
        </authorList>
    </citation>
    <scope>NUCLEOTIDE SEQUENCE [LARGE SCALE GENOMIC DNA]</scope>
    <source>
        <strain evidence="9 10">MCA 4186</strain>
    </source>
</reference>
<evidence type="ECO:0000256" key="6">
    <source>
        <dbReference type="ARBA" id="ARBA00070315"/>
    </source>
</evidence>
<dbReference type="STRING" id="58919.A0A316YYE5"/>
<keyword evidence="4 7" id="KW-0249">Electron transport</keyword>
<organism evidence="9 10">
    <name type="scientific">Tilletiopsis washingtonensis</name>
    <dbReference type="NCBI Taxonomy" id="58919"/>
    <lineage>
        <taxon>Eukaryota</taxon>
        <taxon>Fungi</taxon>
        <taxon>Dikarya</taxon>
        <taxon>Basidiomycota</taxon>
        <taxon>Ustilaginomycotina</taxon>
        <taxon>Exobasidiomycetes</taxon>
        <taxon>Entylomatales</taxon>
        <taxon>Entylomatales incertae sedis</taxon>
        <taxon>Tilletiopsis</taxon>
    </lineage>
</organism>
<dbReference type="PANTHER" id="PTHR21294:SF8">
    <property type="entry name" value="ELECTRON TRANSFER FLAVOPROTEIN SUBUNIT BETA"/>
    <property type="match status" value="1"/>
</dbReference>
<dbReference type="GO" id="GO:0033539">
    <property type="term" value="P:fatty acid beta-oxidation using acyl-CoA dehydrogenase"/>
    <property type="evidence" value="ECO:0007669"/>
    <property type="project" value="TreeGrafter"/>
</dbReference>
<comment type="cofactor">
    <cofactor evidence="7">
        <name>AMP</name>
        <dbReference type="ChEBI" id="CHEBI:456215"/>
    </cofactor>
    <text evidence="7">Binds 1 AMP per subunit.</text>
</comment>
<dbReference type="PANTHER" id="PTHR21294">
    <property type="entry name" value="ELECTRON TRANSFER FLAVOPROTEIN BETA-SUBUNIT"/>
    <property type="match status" value="1"/>
</dbReference>
<dbReference type="SUPFAM" id="SSF52402">
    <property type="entry name" value="Adenine nucleotide alpha hydrolases-like"/>
    <property type="match status" value="1"/>
</dbReference>
<keyword evidence="3 7" id="KW-0813">Transport</keyword>
<dbReference type="InterPro" id="IPR012255">
    <property type="entry name" value="ETF_b"/>
</dbReference>
<proteinExistence type="inferred from homology"/>
<dbReference type="RefSeq" id="XP_025594756.1">
    <property type="nucleotide sequence ID" value="XM_025743653.1"/>
</dbReference>
<evidence type="ECO:0000256" key="5">
    <source>
        <dbReference type="ARBA" id="ARBA00025416"/>
    </source>
</evidence>
<evidence type="ECO:0000256" key="3">
    <source>
        <dbReference type="ARBA" id="ARBA00022448"/>
    </source>
</evidence>
<comment type="similarity">
    <text evidence="2 7">Belongs to the ETF beta-subunit/FixA family.</text>
</comment>
<evidence type="ECO:0000256" key="7">
    <source>
        <dbReference type="PIRNR" id="PIRNR000090"/>
    </source>
</evidence>
<dbReference type="FunFam" id="3.40.50.620:FF:000011">
    <property type="entry name" value="Electron transfer flavoprotein subunit beta"/>
    <property type="match status" value="1"/>
</dbReference>
<dbReference type="Proteomes" id="UP000245946">
    <property type="component" value="Unassembled WGS sequence"/>
</dbReference>
<dbReference type="InterPro" id="IPR014729">
    <property type="entry name" value="Rossmann-like_a/b/a_fold"/>
</dbReference>
<keyword evidence="7" id="KW-0496">Mitochondrion</keyword>
<dbReference type="SMART" id="SM00893">
    <property type="entry name" value="ETF"/>
    <property type="match status" value="1"/>
</dbReference>
<dbReference type="InterPro" id="IPR033948">
    <property type="entry name" value="ETF_beta_N"/>
</dbReference>
<dbReference type="GO" id="GO:0009055">
    <property type="term" value="F:electron transfer activity"/>
    <property type="evidence" value="ECO:0007669"/>
    <property type="project" value="InterPro"/>
</dbReference>
<evidence type="ECO:0000256" key="4">
    <source>
        <dbReference type="ARBA" id="ARBA00022982"/>
    </source>
</evidence>
<comment type="subcellular location">
    <subcellularLocation>
        <location evidence="1 7">Mitochondrion matrix</location>
    </subcellularLocation>
</comment>
<keyword evidence="10" id="KW-1185">Reference proteome</keyword>
<dbReference type="GeneID" id="37271197"/>
<dbReference type="PIRSF" id="PIRSF000090">
    <property type="entry name" value="Beta-ETF"/>
    <property type="match status" value="1"/>
</dbReference>
<dbReference type="Gene3D" id="3.40.50.620">
    <property type="entry name" value="HUPs"/>
    <property type="match status" value="1"/>
</dbReference>
<comment type="function">
    <text evidence="5 7">The electron transfer flavoprotein serves as a specific electron acceptor for several dehydrogenases, including five acyl-CoA dehydrogenases, glutaryl-CoA and sarcosine dehydrogenase. It transfers the electrons to the main mitochondrial respiratory chain via ETF-ubiquinone oxidoreductase (ETF dehydrogenase).</text>
</comment>
<accession>A0A316YYE5</accession>
<gene>
    <name evidence="9" type="ORF">FA09DRAFT_332936</name>
</gene>
<evidence type="ECO:0000256" key="2">
    <source>
        <dbReference type="ARBA" id="ARBA00007557"/>
    </source>
</evidence>
<dbReference type="CDD" id="cd01714">
    <property type="entry name" value="ETF_beta"/>
    <property type="match status" value="1"/>
</dbReference>
<dbReference type="OrthoDB" id="276685at2759"/>
<comment type="cofactor">
    <cofactor evidence="7">
        <name>FAD</name>
        <dbReference type="ChEBI" id="CHEBI:57692"/>
    </cofactor>
    <text evidence="7">Binds 1 FAD per dimer.</text>
</comment>
<dbReference type="GO" id="GO:0005759">
    <property type="term" value="C:mitochondrial matrix"/>
    <property type="evidence" value="ECO:0007669"/>
    <property type="project" value="UniProtKB-SubCell"/>
</dbReference>
<dbReference type="AlphaFoldDB" id="A0A316YYE5"/>
<name>A0A316YYE5_9BASI</name>
<sequence length="274" mass="29854">MLPTPARSGLSLLVGVKRCVDYAVKIRIRPDGKGVDTNVKNSMNPFDEIAVEEAVRLREKHKGDVSRIAAVSIGPAKAADVLRTALAMGADDAIHVEIPADTVIEPLGVSKILAAITKAEMEKGPDDEAWAWTMGKQAIDDDASQTGQMLAAHLDWPQATFASKLEFKGGFKKGEKVEVTREIDGGLATMETTLPFVLTTDLRLNEPRYASLPNIMKAKKKPLKKVTLKDLGLENEISPRLETLEVKEPPKRQGGIKVENVDELIAKLKESGRI</sequence>
<protein>
    <recommendedName>
        <fullName evidence="6 7">Probable electron transfer flavoprotein subunit beta</fullName>
    </recommendedName>
</protein>
<dbReference type="EMBL" id="KZ819313">
    <property type="protein sequence ID" value="PWN94477.1"/>
    <property type="molecule type" value="Genomic_DNA"/>
</dbReference>